<name>A0ABX1K3B0_9CELL</name>
<accession>A0ABX1K3B0</accession>
<protein>
    <submittedName>
        <fullName evidence="3">Protoporphyrinogen oxidase</fullName>
    </submittedName>
</protein>
<feature type="non-terminal residue" evidence="3">
    <location>
        <position position="177"/>
    </location>
</feature>
<dbReference type="Pfam" id="PF12724">
    <property type="entry name" value="Flavodoxin_5"/>
    <property type="match status" value="1"/>
</dbReference>
<dbReference type="InterPro" id="IPR026816">
    <property type="entry name" value="Flavodoxin_dom"/>
</dbReference>
<comment type="caution">
    <text evidence="3">The sequence shown here is derived from an EMBL/GenBank/DDBJ whole genome shotgun (WGS) entry which is preliminary data.</text>
</comment>
<sequence length="177" mass="19369">MRILVTIASRHGGTWGIGEVVAQTLRERGHEVTMTPPDDVTDLEGVDAVVLGSAVYVAHWMPAARDLADRLADELATRPVWLLSSGLATQPAASANSPHEIRALAERVGARGHRSFHGRLDRSVLSFAERATISAARAREGDHRDMGVGVLDARRRPRGRRVAGLRGDRRHGARRRR</sequence>
<dbReference type="Gene3D" id="3.40.50.360">
    <property type="match status" value="1"/>
</dbReference>
<evidence type="ECO:0000313" key="4">
    <source>
        <dbReference type="Proteomes" id="UP000777774"/>
    </source>
</evidence>
<dbReference type="EMBL" id="JAAXOY010000254">
    <property type="protein sequence ID" value="NKY40025.1"/>
    <property type="molecule type" value="Genomic_DNA"/>
</dbReference>
<evidence type="ECO:0000259" key="2">
    <source>
        <dbReference type="Pfam" id="PF12724"/>
    </source>
</evidence>
<feature type="domain" description="Flavodoxin" evidence="2">
    <location>
        <begin position="4"/>
        <end position="145"/>
    </location>
</feature>
<proteinExistence type="predicted"/>
<gene>
    <name evidence="3" type="ORF">HGA02_10920</name>
</gene>
<dbReference type="SUPFAM" id="SSF52218">
    <property type="entry name" value="Flavoproteins"/>
    <property type="match status" value="1"/>
</dbReference>
<feature type="region of interest" description="Disordered" evidence="1">
    <location>
        <begin position="157"/>
        <end position="177"/>
    </location>
</feature>
<evidence type="ECO:0000256" key="1">
    <source>
        <dbReference type="SAM" id="MobiDB-lite"/>
    </source>
</evidence>
<dbReference type="RefSeq" id="WP_168679031.1">
    <property type="nucleotide sequence ID" value="NZ_JAAXOY010000254.1"/>
</dbReference>
<organism evidence="3 4">
    <name type="scientific">Cellulomonas septica</name>
    <dbReference type="NCBI Taxonomy" id="285080"/>
    <lineage>
        <taxon>Bacteria</taxon>
        <taxon>Bacillati</taxon>
        <taxon>Actinomycetota</taxon>
        <taxon>Actinomycetes</taxon>
        <taxon>Micrococcales</taxon>
        <taxon>Cellulomonadaceae</taxon>
        <taxon>Cellulomonas</taxon>
    </lineage>
</organism>
<evidence type="ECO:0000313" key="3">
    <source>
        <dbReference type="EMBL" id="NKY40025.1"/>
    </source>
</evidence>
<reference evidence="3 4" key="1">
    <citation type="submission" date="2020-04" db="EMBL/GenBank/DDBJ databases">
        <title>MicrobeNet Type strains.</title>
        <authorList>
            <person name="Nicholson A.C."/>
        </authorList>
    </citation>
    <scope>NUCLEOTIDE SEQUENCE [LARGE SCALE GENOMIC DNA]</scope>
    <source>
        <strain evidence="3 4">ATCC BAA-787</strain>
    </source>
</reference>
<keyword evidence="4" id="KW-1185">Reference proteome</keyword>
<dbReference type="Proteomes" id="UP000777774">
    <property type="component" value="Unassembled WGS sequence"/>
</dbReference>
<dbReference type="InterPro" id="IPR029039">
    <property type="entry name" value="Flavoprotein-like_sf"/>
</dbReference>